<dbReference type="InterPro" id="IPR001451">
    <property type="entry name" value="Hexapep"/>
</dbReference>
<dbReference type="RefSeq" id="WP_163385848.1">
    <property type="nucleotide sequence ID" value="NZ_JAUFQS010000035.1"/>
</dbReference>
<feature type="transmembrane region" description="Helical" evidence="1">
    <location>
        <begin position="6"/>
        <end position="24"/>
    </location>
</feature>
<dbReference type="InterPro" id="IPR051159">
    <property type="entry name" value="Hexapeptide_acetyltransf"/>
</dbReference>
<keyword evidence="1" id="KW-0812">Transmembrane</keyword>
<dbReference type="CDD" id="cd04647">
    <property type="entry name" value="LbH_MAT_like"/>
    <property type="match status" value="1"/>
</dbReference>
<keyword evidence="2" id="KW-0012">Acyltransferase</keyword>
<dbReference type="Proteomes" id="UP001236663">
    <property type="component" value="Unassembled WGS sequence"/>
</dbReference>
<dbReference type="InterPro" id="IPR011004">
    <property type="entry name" value="Trimer_LpxA-like_sf"/>
</dbReference>
<evidence type="ECO:0000256" key="1">
    <source>
        <dbReference type="SAM" id="Phobius"/>
    </source>
</evidence>
<keyword evidence="2" id="KW-0808">Transferase</keyword>
<evidence type="ECO:0000313" key="3">
    <source>
        <dbReference type="Proteomes" id="UP001236663"/>
    </source>
</evidence>
<keyword evidence="1" id="KW-0472">Membrane</keyword>
<reference evidence="3" key="1">
    <citation type="journal article" date="2019" name="Int. J. Syst. Evol. Microbiol.">
        <title>The Global Catalogue of Microorganisms (GCM) 10K type strain sequencing project: providing services to taxonomists for standard genome sequencing and annotation.</title>
        <authorList>
            <consortium name="The Broad Institute Genomics Platform"/>
            <consortium name="The Broad Institute Genome Sequencing Center for Infectious Disease"/>
            <person name="Wu L."/>
            <person name="Ma J."/>
        </authorList>
    </citation>
    <scope>NUCLEOTIDE SEQUENCE [LARGE SCALE GENOMIC DNA]</scope>
    <source>
        <strain evidence="3">CECT 7706</strain>
    </source>
</reference>
<dbReference type="Pfam" id="PF00132">
    <property type="entry name" value="Hexapep"/>
    <property type="match status" value="1"/>
</dbReference>
<dbReference type="EMBL" id="JAUFQS010000035">
    <property type="protein sequence ID" value="MDN3689483.1"/>
    <property type="molecule type" value="Genomic_DNA"/>
</dbReference>
<organism evidence="2 3">
    <name type="scientific">Cyclobacterium jeungdonense</name>
    <dbReference type="NCBI Taxonomy" id="708087"/>
    <lineage>
        <taxon>Bacteria</taxon>
        <taxon>Pseudomonadati</taxon>
        <taxon>Bacteroidota</taxon>
        <taxon>Cytophagia</taxon>
        <taxon>Cytophagales</taxon>
        <taxon>Cyclobacteriaceae</taxon>
        <taxon>Cyclobacterium</taxon>
    </lineage>
</organism>
<comment type="caution">
    <text evidence="2">The sequence shown here is derived from an EMBL/GenBank/DDBJ whole genome shotgun (WGS) entry which is preliminary data.</text>
</comment>
<dbReference type="EC" id="2.3.1.-" evidence="2"/>
<evidence type="ECO:0000313" key="2">
    <source>
        <dbReference type="EMBL" id="MDN3689483.1"/>
    </source>
</evidence>
<dbReference type="GO" id="GO:0016746">
    <property type="term" value="F:acyltransferase activity"/>
    <property type="evidence" value="ECO:0007669"/>
    <property type="project" value="UniProtKB-KW"/>
</dbReference>
<keyword evidence="1" id="KW-1133">Transmembrane helix</keyword>
<gene>
    <name evidence="2" type="ORF">QWZ15_16770</name>
</gene>
<protein>
    <submittedName>
        <fullName evidence="2">Acyltransferase</fullName>
        <ecNumber evidence="2">2.3.1.-</ecNumber>
    </submittedName>
</protein>
<dbReference type="PANTHER" id="PTHR23416">
    <property type="entry name" value="SIALIC ACID SYNTHASE-RELATED"/>
    <property type="match status" value="1"/>
</dbReference>
<sequence>MKKFVIKILVLIISILPRFIRIFFYDLLKPFSQPIFQILRFAVTKHLFQKCGDNIVIGSNVTFKNWNGIKLGSYVSIHEFCYLDGYGGILIGDKVSIAHNCTIMSSSHTYSQPHLSIRDNPVAKEKVEIGNDIWIGCNVRILGNSIIHDRAVVGACSLVNKTISANSIYYGIPARFYKNINLTNN</sequence>
<dbReference type="SUPFAM" id="SSF51161">
    <property type="entry name" value="Trimeric LpxA-like enzymes"/>
    <property type="match status" value="1"/>
</dbReference>
<dbReference type="Gene3D" id="2.160.10.10">
    <property type="entry name" value="Hexapeptide repeat proteins"/>
    <property type="match status" value="1"/>
</dbReference>
<name>A0ABT8C9L2_9BACT</name>
<accession>A0ABT8C9L2</accession>
<proteinExistence type="predicted"/>
<keyword evidence="3" id="KW-1185">Reference proteome</keyword>